<organism evidence="1 2">
    <name type="scientific">Cohnella silvisoli</name>
    <dbReference type="NCBI Taxonomy" id="2873699"/>
    <lineage>
        <taxon>Bacteria</taxon>
        <taxon>Bacillati</taxon>
        <taxon>Bacillota</taxon>
        <taxon>Bacilli</taxon>
        <taxon>Bacillales</taxon>
        <taxon>Paenibacillaceae</taxon>
        <taxon>Cohnella</taxon>
    </lineage>
</organism>
<comment type="caution">
    <text evidence="1">The sequence shown here is derived from an EMBL/GenBank/DDBJ whole genome shotgun (WGS) entry which is preliminary data.</text>
</comment>
<gene>
    <name evidence="1" type="ORF">QJS35_05265</name>
</gene>
<dbReference type="RefSeq" id="WP_232183439.1">
    <property type="nucleotide sequence ID" value="NZ_JAIOAP010000002.1"/>
</dbReference>
<evidence type="ECO:0000313" key="2">
    <source>
        <dbReference type="Proteomes" id="UP001493487"/>
    </source>
</evidence>
<keyword evidence="2" id="KW-1185">Reference proteome</keyword>
<proteinExistence type="predicted"/>
<dbReference type="Proteomes" id="UP001493487">
    <property type="component" value="Unassembled WGS sequence"/>
</dbReference>
<evidence type="ECO:0000313" key="1">
    <source>
        <dbReference type="EMBL" id="MEQ4481802.1"/>
    </source>
</evidence>
<dbReference type="PANTHER" id="PTHR35788:SF1">
    <property type="entry name" value="EXPORTED PROTEIN"/>
    <property type="match status" value="1"/>
</dbReference>
<reference evidence="1 2" key="1">
    <citation type="journal article" date="2023" name="Genome Announc.">
        <title>Pan-Genome Analyses of the Genus Cohnella and Proposal of the Novel Species Cohnella silvisoli sp. nov., Isolated from Forest Soil.</title>
        <authorList>
            <person name="Wang C."/>
            <person name="Mao L."/>
            <person name="Bao G."/>
            <person name="Zhu H."/>
        </authorList>
    </citation>
    <scope>NUCLEOTIDE SEQUENCE [LARGE SCALE GENOMIC DNA]</scope>
    <source>
        <strain evidence="1 2">NL03-T5-1</strain>
    </source>
</reference>
<dbReference type="EMBL" id="JASKHM010000002">
    <property type="protein sequence ID" value="MEQ4481802.1"/>
    <property type="molecule type" value="Genomic_DNA"/>
</dbReference>
<dbReference type="PANTHER" id="PTHR35788">
    <property type="entry name" value="EXPORTED PROTEIN-RELATED"/>
    <property type="match status" value="1"/>
</dbReference>
<protein>
    <submittedName>
        <fullName evidence="1">VanW family protein</fullName>
    </submittedName>
</protein>
<sequence>MGLQWIAGVILLFQLASLPDTLQISRQGHPIAIVKRSEYAFPLPGLPLVNDIKFTKLMDKMGKLAHRSPVNAALDEGGRIIPEKTGTELDRLSFANMLYGFIVEGTSSSIEVPLLTTYPKVDSELLASVREKMIGQYTTYFNSNNRNRAKNIDLAAKAINNQFVFPGETFSFNEIVGERSEKKGYLRAKIIVKGEVSEGIGGGICQISSTLYNAADRAGLQIVQRYSHSRSVPYVPPGRDATVSWYGPDFVFRNKYNQPVLIRASAHGGQVTIMIYSSDMVNYKPRDVPSASKQLPKEIISDQNVNGIEP</sequence>
<name>A0ABV1KPV8_9BACL</name>
<dbReference type="InterPro" id="IPR007391">
    <property type="entry name" value="Vancomycin_resist_VanW"/>
</dbReference>
<dbReference type="InterPro" id="IPR052913">
    <property type="entry name" value="Glycopeptide_resist_protein"/>
</dbReference>
<dbReference type="Pfam" id="PF04294">
    <property type="entry name" value="VanW"/>
    <property type="match status" value="1"/>
</dbReference>
<accession>A0ABV1KPV8</accession>